<evidence type="ECO:0000256" key="10">
    <source>
        <dbReference type="SAM" id="Phobius"/>
    </source>
</evidence>
<dbReference type="eggNOG" id="KOG3660">
    <property type="taxonomic scope" value="Eukaryota"/>
</dbReference>
<dbReference type="PROSITE" id="PS50267">
    <property type="entry name" value="NA_NEUROTRAN_SYMP_3"/>
    <property type="match status" value="1"/>
</dbReference>
<feature type="transmembrane region" description="Helical" evidence="10">
    <location>
        <begin position="693"/>
        <end position="715"/>
    </location>
</feature>
<evidence type="ECO:0000256" key="5">
    <source>
        <dbReference type="ARBA" id="ARBA00023136"/>
    </source>
</evidence>
<evidence type="ECO:0000256" key="3">
    <source>
        <dbReference type="ARBA" id="ARBA00022692"/>
    </source>
</evidence>
<keyword evidence="6" id="KW-0915">Sodium</keyword>
<organism evidence="11 12">
    <name type="scientific">Myotis davidii</name>
    <name type="common">David's myotis</name>
    <dbReference type="NCBI Taxonomy" id="225400"/>
    <lineage>
        <taxon>Eukaryota</taxon>
        <taxon>Metazoa</taxon>
        <taxon>Chordata</taxon>
        <taxon>Craniata</taxon>
        <taxon>Vertebrata</taxon>
        <taxon>Euteleostomi</taxon>
        <taxon>Mammalia</taxon>
        <taxon>Eutheria</taxon>
        <taxon>Laurasiatheria</taxon>
        <taxon>Chiroptera</taxon>
        <taxon>Yangochiroptera</taxon>
        <taxon>Vespertilionidae</taxon>
        <taxon>Myotis</taxon>
    </lineage>
</organism>
<evidence type="ECO:0000256" key="1">
    <source>
        <dbReference type="ARBA" id="ARBA00004141"/>
    </source>
</evidence>
<comment type="subcellular location">
    <subcellularLocation>
        <location evidence="1">Membrane</location>
        <topology evidence="1">Multi-pass membrane protein</topology>
    </subcellularLocation>
</comment>
<feature type="transmembrane region" description="Helical" evidence="10">
    <location>
        <begin position="462"/>
        <end position="479"/>
    </location>
</feature>
<feature type="transmembrane region" description="Helical" evidence="10">
    <location>
        <begin position="380"/>
        <end position="397"/>
    </location>
</feature>
<evidence type="ECO:0000256" key="6">
    <source>
        <dbReference type="PIRSR" id="PIRSR600175-1"/>
    </source>
</evidence>
<feature type="binding site" evidence="6">
    <location>
        <position position="565"/>
    </location>
    <ligand>
        <name>Na(+)</name>
        <dbReference type="ChEBI" id="CHEBI:29101"/>
        <label>1</label>
    </ligand>
</feature>
<dbReference type="PROSITE" id="PS00754">
    <property type="entry name" value="NA_NEUROTRAN_SYMP_2"/>
    <property type="match status" value="1"/>
</dbReference>
<feature type="region of interest" description="Disordered" evidence="9">
    <location>
        <begin position="1"/>
        <end position="51"/>
    </location>
</feature>
<feature type="binding site" evidence="6">
    <location>
        <position position="497"/>
    </location>
    <ligand>
        <name>Na(+)</name>
        <dbReference type="ChEBI" id="CHEBI:29101"/>
        <label>1</label>
    </ligand>
</feature>
<dbReference type="PROSITE" id="PS00610">
    <property type="entry name" value="NA_NEUROTRAN_SYMP_1"/>
    <property type="match status" value="1"/>
</dbReference>
<proteinExistence type="inferred from homology"/>
<dbReference type="AlphaFoldDB" id="L5MG40"/>
<evidence type="ECO:0000256" key="4">
    <source>
        <dbReference type="ARBA" id="ARBA00022989"/>
    </source>
</evidence>
<keyword evidence="4 10" id="KW-1133">Transmembrane helix</keyword>
<dbReference type="Proteomes" id="UP000010556">
    <property type="component" value="Unassembled WGS sequence"/>
</dbReference>
<feature type="binding site" evidence="6">
    <location>
        <position position="197"/>
    </location>
    <ligand>
        <name>Na(+)</name>
        <dbReference type="ChEBI" id="CHEBI:29101"/>
        <label>1</label>
    </ligand>
</feature>
<evidence type="ECO:0000256" key="7">
    <source>
        <dbReference type="PIRSR" id="PIRSR600175-2"/>
    </source>
</evidence>
<keyword evidence="3 8" id="KW-0812">Transmembrane</keyword>
<name>L5MG40_MYODS</name>
<evidence type="ECO:0000256" key="8">
    <source>
        <dbReference type="RuleBase" id="RU003732"/>
    </source>
</evidence>
<keyword evidence="8" id="KW-0769">Symport</keyword>
<feature type="disulfide bond" evidence="7">
    <location>
        <begin position="299"/>
        <end position="308"/>
    </location>
</feature>
<evidence type="ECO:0000313" key="12">
    <source>
        <dbReference type="Proteomes" id="UP000010556"/>
    </source>
</evidence>
<dbReference type="InterPro" id="IPR000175">
    <property type="entry name" value="Na/ntran_symport"/>
</dbReference>
<feature type="binding site" evidence="6">
    <location>
        <position position="194"/>
    </location>
    <ligand>
        <name>Na(+)</name>
        <dbReference type="ChEBI" id="CHEBI:29101"/>
        <label>1</label>
    </ligand>
</feature>
<dbReference type="PRINTS" id="PR00176">
    <property type="entry name" value="NANEUSMPORT"/>
</dbReference>
<keyword evidence="2 8" id="KW-0813">Transport</keyword>
<dbReference type="EMBL" id="KB100321">
    <property type="protein sequence ID" value="ELK37574.1"/>
    <property type="molecule type" value="Genomic_DNA"/>
</dbReference>
<evidence type="ECO:0000256" key="2">
    <source>
        <dbReference type="ARBA" id="ARBA00022448"/>
    </source>
</evidence>
<keyword evidence="12" id="KW-1185">Reference proteome</keyword>
<dbReference type="GO" id="GO:0089718">
    <property type="term" value="P:amino acid import across plasma membrane"/>
    <property type="evidence" value="ECO:0007669"/>
    <property type="project" value="TreeGrafter"/>
</dbReference>
<protein>
    <recommendedName>
        <fullName evidence="8">Transporter</fullName>
    </recommendedName>
</protein>
<feature type="binding site" evidence="6">
    <location>
        <position position="465"/>
    </location>
    <ligand>
        <name>Na(+)</name>
        <dbReference type="ChEBI" id="CHEBI:29101"/>
        <label>1</label>
    </ligand>
</feature>
<accession>L5MG40</accession>
<dbReference type="PANTHER" id="PTHR11616:SF241">
    <property type="entry name" value="SODIUM- AND CHLORIDE-DEPENDENT GLYCINE TRANSPORTER 2"/>
    <property type="match status" value="1"/>
</dbReference>
<gene>
    <name evidence="11" type="ORF">MDA_GLEAN10023847</name>
</gene>
<reference evidence="12" key="1">
    <citation type="journal article" date="2013" name="Science">
        <title>Comparative analysis of bat genomes provides insight into the evolution of flight and immunity.</title>
        <authorList>
            <person name="Zhang G."/>
            <person name="Cowled C."/>
            <person name="Shi Z."/>
            <person name="Huang Z."/>
            <person name="Bishop-Lilly K.A."/>
            <person name="Fang X."/>
            <person name="Wynne J.W."/>
            <person name="Xiong Z."/>
            <person name="Baker M.L."/>
            <person name="Zhao W."/>
            <person name="Tachedjian M."/>
            <person name="Zhu Y."/>
            <person name="Zhou P."/>
            <person name="Jiang X."/>
            <person name="Ng J."/>
            <person name="Yang L."/>
            <person name="Wu L."/>
            <person name="Xiao J."/>
            <person name="Feng Y."/>
            <person name="Chen Y."/>
            <person name="Sun X."/>
            <person name="Zhang Y."/>
            <person name="Marsh G.A."/>
            <person name="Crameri G."/>
            <person name="Broder C.C."/>
            <person name="Frey K.G."/>
            <person name="Wang L.F."/>
            <person name="Wang J."/>
        </authorList>
    </citation>
    <scope>NUCLEOTIDE SEQUENCE [LARGE SCALE GENOMIC DNA]</scope>
</reference>
<feature type="region of interest" description="Disordered" evidence="9">
    <location>
        <begin position="68"/>
        <end position="110"/>
    </location>
</feature>
<dbReference type="Pfam" id="PF00209">
    <property type="entry name" value="SNF"/>
    <property type="match status" value="1"/>
</dbReference>
<dbReference type="GO" id="GO:0046872">
    <property type="term" value="F:metal ion binding"/>
    <property type="evidence" value="ECO:0007669"/>
    <property type="project" value="UniProtKB-KW"/>
</dbReference>
<feature type="transmembrane region" description="Helical" evidence="10">
    <location>
        <begin position="409"/>
        <end position="442"/>
    </location>
</feature>
<dbReference type="InterPro" id="IPR037272">
    <property type="entry name" value="SNS_sf"/>
</dbReference>
<feature type="binding site" evidence="6">
    <location>
        <position position="562"/>
    </location>
    <ligand>
        <name>Na(+)</name>
        <dbReference type="ChEBI" id="CHEBI:29101"/>
        <label>1</label>
    </ligand>
</feature>
<dbReference type="GO" id="GO:0005886">
    <property type="term" value="C:plasma membrane"/>
    <property type="evidence" value="ECO:0007669"/>
    <property type="project" value="TreeGrafter"/>
</dbReference>
<feature type="transmembrane region" description="Helical" evidence="10">
    <location>
        <begin position="186"/>
        <end position="205"/>
    </location>
</feature>
<sequence length="777" mass="85044">MSKQPANSLEAAVVLGHHEGSCAPRTSPEQDLPAASATPPSVPRSASTGAQTFQALDPRACEAERLGLGACPRPRPPAPSAALRDLSETHGAQAAPSGGAGPGNAMHCKIPALRGPEEDADVSVGKGTLERNNTPAVGWVNMSQSTVVLGTDGITSVLPGSVATTAAQEDEQGDENKARGNWSSKLDFILSMVGYAVGLGNVWRFPYLAFQNGGGAFLIPYLMMLALAGLPIFFLEVSLGQFASQGPVSVWKAIPALQGCGIAMLIISVLIAIYYNVIICYTLFYLFASFVAVLPWGSCNNPWNTPDCKDKTRLLLDSCVITDHPKIQIKNSTFCMTAYPNLTMINFTSQANKTFVSGSEEYFKYFVLKISAGIEYPGEIRWPLAFCLFLAWVIVYASLAKGIKSSGKVVYFTATFPYVVLVILLIRGVTLPGAGDGIWYFITPKWEKLTDATVWKDAATQIFFSLSAAWGGLITLSSYNKFHNNCYRDTLIVTCTNSATSIFAGFVIFSVIGFMANERKVNIENVADQGPGIAFVVYPEALTRLPLSPFWAIIFFLMLLTLGLDTMFATIETIVTSISDEFPKYLRTHKPVFTLGCCICFFVMGFPMITQGGIYMFQLVDTYAASYALVIIAIFELVGISYVYGKGTILPAAVVKLSVDRQVSILYNEEFILCFSFYQWEPMTYGSYRYPNWSMVLGWLMLACSVIWIPIMFVIKMHLAPGRFIERLKLVCSPQPDWGPFLAKHRGERYKNMIDPLGTSSLGLKMPVKDLELGTQC</sequence>
<dbReference type="PANTHER" id="PTHR11616">
    <property type="entry name" value="SODIUM/CHLORIDE DEPENDENT TRANSPORTER"/>
    <property type="match status" value="1"/>
</dbReference>
<comment type="similarity">
    <text evidence="8">Belongs to the sodium:neurotransmitter symporter (SNF) (TC 2.A.22) family.</text>
</comment>
<dbReference type="GO" id="GO:0005283">
    <property type="term" value="F:amino acid:sodium symporter activity"/>
    <property type="evidence" value="ECO:0007669"/>
    <property type="project" value="TreeGrafter"/>
</dbReference>
<feature type="binding site" evidence="6">
    <location>
        <position position="196"/>
    </location>
    <ligand>
        <name>Na(+)</name>
        <dbReference type="ChEBI" id="CHEBI:29101"/>
        <label>1</label>
    </ligand>
</feature>
<feature type="transmembrane region" description="Helical" evidence="10">
    <location>
        <begin position="217"/>
        <end position="239"/>
    </location>
</feature>
<feature type="transmembrane region" description="Helical" evidence="10">
    <location>
        <begin position="491"/>
        <end position="516"/>
    </location>
</feature>
<keyword evidence="5 10" id="KW-0472">Membrane</keyword>
<evidence type="ECO:0000313" key="11">
    <source>
        <dbReference type="EMBL" id="ELK37574.1"/>
    </source>
</evidence>
<dbReference type="SUPFAM" id="SSF161070">
    <property type="entry name" value="SNF-like"/>
    <property type="match status" value="1"/>
</dbReference>
<keyword evidence="6" id="KW-0479">Metal-binding</keyword>
<feature type="binding site" evidence="6">
    <location>
        <position position="201"/>
    </location>
    <ligand>
        <name>Na(+)</name>
        <dbReference type="ChEBI" id="CHEBI:29101"/>
        <label>1</label>
    </ligand>
</feature>
<feature type="transmembrane region" description="Helical" evidence="10">
    <location>
        <begin position="623"/>
        <end position="644"/>
    </location>
</feature>
<evidence type="ECO:0000256" key="9">
    <source>
        <dbReference type="SAM" id="MobiDB-lite"/>
    </source>
</evidence>
<keyword evidence="7" id="KW-1015">Disulfide bond</keyword>
<feature type="transmembrane region" description="Helical" evidence="10">
    <location>
        <begin position="550"/>
        <end position="571"/>
    </location>
</feature>
<feature type="transmembrane region" description="Helical" evidence="10">
    <location>
        <begin position="260"/>
        <end position="288"/>
    </location>
</feature>
<feature type="transmembrane region" description="Helical" evidence="10">
    <location>
        <begin position="592"/>
        <end position="617"/>
    </location>
</feature>